<dbReference type="PANTHER" id="PTHR45691:SF3">
    <property type="entry name" value="PROTEIN DIAPHANOUS HOMOLOG 2"/>
    <property type="match status" value="1"/>
</dbReference>
<name>A0ABV0YQ53_9TELE</name>
<dbReference type="EMBL" id="JAHRIP010039218">
    <property type="protein sequence ID" value="MEQ2295931.1"/>
    <property type="molecule type" value="Genomic_DNA"/>
</dbReference>
<keyword evidence="3" id="KW-1185">Reference proteome</keyword>
<dbReference type="PROSITE" id="PS51444">
    <property type="entry name" value="FH2"/>
    <property type="match status" value="1"/>
</dbReference>
<reference evidence="2 3" key="1">
    <citation type="submission" date="2021-06" db="EMBL/GenBank/DDBJ databases">
        <authorList>
            <person name="Palmer J.M."/>
        </authorList>
    </citation>
    <scope>NUCLEOTIDE SEQUENCE [LARGE SCALE GENOMIC DNA]</scope>
    <source>
        <strain evidence="2 3">AS_MEX2019</strain>
        <tissue evidence="2">Muscle</tissue>
    </source>
</reference>
<dbReference type="SUPFAM" id="SSF101447">
    <property type="entry name" value="Formin homology 2 domain (FH2 domain)"/>
    <property type="match status" value="1"/>
</dbReference>
<organism evidence="2 3">
    <name type="scientific">Ameca splendens</name>
    <dbReference type="NCBI Taxonomy" id="208324"/>
    <lineage>
        <taxon>Eukaryota</taxon>
        <taxon>Metazoa</taxon>
        <taxon>Chordata</taxon>
        <taxon>Craniata</taxon>
        <taxon>Vertebrata</taxon>
        <taxon>Euteleostomi</taxon>
        <taxon>Actinopterygii</taxon>
        <taxon>Neopterygii</taxon>
        <taxon>Teleostei</taxon>
        <taxon>Neoteleostei</taxon>
        <taxon>Acanthomorphata</taxon>
        <taxon>Ovalentaria</taxon>
        <taxon>Atherinomorphae</taxon>
        <taxon>Cyprinodontiformes</taxon>
        <taxon>Goodeidae</taxon>
        <taxon>Ameca</taxon>
    </lineage>
</organism>
<accession>A0ABV0YQ53</accession>
<proteinExistence type="predicted"/>
<dbReference type="InterPro" id="IPR015425">
    <property type="entry name" value="FH2_Formin"/>
</dbReference>
<protein>
    <recommendedName>
        <fullName evidence="1">FH2 domain-containing protein</fullName>
    </recommendedName>
</protein>
<feature type="non-terminal residue" evidence="2">
    <location>
        <position position="1"/>
    </location>
</feature>
<comment type="caution">
    <text evidence="2">The sequence shown here is derived from an EMBL/GenBank/DDBJ whole genome shotgun (WGS) entry which is preliminary data.</text>
</comment>
<gene>
    <name evidence="2" type="ORF">AMECASPLE_019650</name>
</gene>
<evidence type="ECO:0000313" key="3">
    <source>
        <dbReference type="Proteomes" id="UP001469553"/>
    </source>
</evidence>
<dbReference type="PANTHER" id="PTHR45691">
    <property type="entry name" value="PROTEIN DIAPHANOUS"/>
    <property type="match status" value="1"/>
</dbReference>
<dbReference type="Pfam" id="PF02181">
    <property type="entry name" value="FH2"/>
    <property type="match status" value="1"/>
</dbReference>
<evidence type="ECO:0000259" key="1">
    <source>
        <dbReference type="PROSITE" id="PS51444"/>
    </source>
</evidence>
<evidence type="ECO:0000313" key="2">
    <source>
        <dbReference type="EMBL" id="MEQ2295931.1"/>
    </source>
</evidence>
<sequence length="111" mass="12730">KKDVSDETDDRVPQFKKKAKELRILDAKTAQNLSIFLGSFRLPYEEIRDIVLEVDEERLSESLIQSVFSFSCGLQRPPPRIHPLIMDDEGQDLAKSPHLHPPLLLLSLNHD</sequence>
<dbReference type="Proteomes" id="UP001469553">
    <property type="component" value="Unassembled WGS sequence"/>
</dbReference>
<dbReference type="Gene3D" id="1.20.58.630">
    <property type="match status" value="1"/>
</dbReference>
<feature type="domain" description="FH2" evidence="1">
    <location>
        <begin position="1"/>
        <end position="111"/>
    </location>
</feature>
<dbReference type="InterPro" id="IPR051412">
    <property type="entry name" value="Formin_Homology_Diaphanous_sf"/>
</dbReference>